<dbReference type="PIRSF" id="PIRSF003113">
    <property type="entry name" value="BolA"/>
    <property type="match status" value="1"/>
</dbReference>
<dbReference type="EMBL" id="FXWK01000002">
    <property type="protein sequence ID" value="SMQ86320.1"/>
    <property type="molecule type" value="Genomic_DNA"/>
</dbReference>
<dbReference type="InterPro" id="IPR002634">
    <property type="entry name" value="BolA"/>
</dbReference>
<dbReference type="PANTHER" id="PTHR46230:SF7">
    <property type="entry name" value="BOLA-LIKE PROTEIN 1"/>
    <property type="match status" value="1"/>
</dbReference>
<protein>
    <submittedName>
        <fullName evidence="2">Transcriptional regulator, BolA protein family</fullName>
    </submittedName>
</protein>
<sequence>MSMTDTIHAKLTEKFAPTQLEVIDESMSHHGHAGWREGGETHFRVRIATRNFDGMSRVAQHRAVMDALEAELKARVHALAIEVLPAA</sequence>
<dbReference type="AlphaFoldDB" id="A0A1Y6GES4"/>
<comment type="similarity">
    <text evidence="1">Belongs to the BolA/IbaG family.</text>
</comment>
<dbReference type="SUPFAM" id="SSF82657">
    <property type="entry name" value="BolA-like"/>
    <property type="match status" value="1"/>
</dbReference>
<dbReference type="Pfam" id="PF01722">
    <property type="entry name" value="BolA"/>
    <property type="match status" value="1"/>
</dbReference>
<reference evidence="3" key="1">
    <citation type="submission" date="2017-04" db="EMBL/GenBank/DDBJ databases">
        <authorList>
            <person name="Varghese N."/>
            <person name="Submissions S."/>
        </authorList>
    </citation>
    <scope>NUCLEOTIDE SEQUENCE [LARGE SCALE GENOMIC DNA]</scope>
</reference>
<dbReference type="InterPro" id="IPR036065">
    <property type="entry name" value="BolA-like_sf"/>
</dbReference>
<dbReference type="PANTHER" id="PTHR46230">
    <property type="match status" value="1"/>
</dbReference>
<dbReference type="GO" id="GO:0016226">
    <property type="term" value="P:iron-sulfur cluster assembly"/>
    <property type="evidence" value="ECO:0007669"/>
    <property type="project" value="TreeGrafter"/>
</dbReference>
<dbReference type="Gene3D" id="3.30.300.90">
    <property type="entry name" value="BolA-like"/>
    <property type="match status" value="1"/>
</dbReference>
<proteinExistence type="inferred from homology"/>
<accession>A0A1Y6GES4</accession>
<dbReference type="RefSeq" id="WP_086471907.1">
    <property type="nucleotide sequence ID" value="NZ_FXWK01000002.1"/>
</dbReference>
<evidence type="ECO:0000256" key="1">
    <source>
        <dbReference type="RuleBase" id="RU003860"/>
    </source>
</evidence>
<keyword evidence="3" id="KW-1185">Reference proteome</keyword>
<dbReference type="OrthoDB" id="9811118at2"/>
<dbReference type="Proteomes" id="UP000194474">
    <property type="component" value="Unassembled WGS sequence"/>
</dbReference>
<organism evidence="2 3">
    <name type="scientific">Devosia lucknowensis</name>
    <dbReference type="NCBI Taxonomy" id="1096929"/>
    <lineage>
        <taxon>Bacteria</taxon>
        <taxon>Pseudomonadati</taxon>
        <taxon>Pseudomonadota</taxon>
        <taxon>Alphaproteobacteria</taxon>
        <taxon>Hyphomicrobiales</taxon>
        <taxon>Devosiaceae</taxon>
        <taxon>Devosia</taxon>
    </lineage>
</organism>
<name>A0A1Y6GES4_9HYPH</name>
<gene>
    <name evidence="2" type="ORF">SAMN06295905_3624</name>
</gene>
<evidence type="ECO:0000313" key="2">
    <source>
        <dbReference type="EMBL" id="SMQ86320.1"/>
    </source>
</evidence>
<evidence type="ECO:0000313" key="3">
    <source>
        <dbReference type="Proteomes" id="UP000194474"/>
    </source>
</evidence>